<dbReference type="InterPro" id="IPR019251">
    <property type="entry name" value="DUF2231_TM"/>
</dbReference>
<evidence type="ECO:0000256" key="1">
    <source>
        <dbReference type="SAM" id="Phobius"/>
    </source>
</evidence>
<keyword evidence="1" id="KW-0472">Membrane</keyword>
<dbReference type="Proteomes" id="UP001205740">
    <property type="component" value="Unassembled WGS sequence"/>
</dbReference>
<evidence type="ECO:0000313" key="3">
    <source>
        <dbReference type="EMBL" id="MCP2160184.1"/>
    </source>
</evidence>
<feature type="transmembrane region" description="Helical" evidence="1">
    <location>
        <begin position="50"/>
        <end position="72"/>
    </location>
</feature>
<evidence type="ECO:0000259" key="2">
    <source>
        <dbReference type="Pfam" id="PF09990"/>
    </source>
</evidence>
<proteinExistence type="predicted"/>
<feature type="transmembrane region" description="Helical" evidence="1">
    <location>
        <begin position="133"/>
        <end position="157"/>
    </location>
</feature>
<feature type="domain" description="DUF2231" evidence="2">
    <location>
        <begin position="15"/>
        <end position="165"/>
    </location>
</feature>
<comment type="caution">
    <text evidence="3">The sequence shown here is derived from an EMBL/GenBank/DDBJ whole genome shotgun (WGS) entry which is preliminary data.</text>
</comment>
<keyword evidence="1" id="KW-1133">Transmembrane helix</keyword>
<reference evidence="3 4" key="1">
    <citation type="submission" date="2022-06" db="EMBL/GenBank/DDBJ databases">
        <title>Genomic Encyclopedia of Archaeal and Bacterial Type Strains, Phase II (KMG-II): from individual species to whole genera.</title>
        <authorList>
            <person name="Goeker M."/>
        </authorList>
    </citation>
    <scope>NUCLEOTIDE SEQUENCE [LARGE SCALE GENOMIC DNA]</scope>
    <source>
        <strain evidence="3 4">DSM 45037</strain>
    </source>
</reference>
<gene>
    <name evidence="3" type="ORF">LX12_001363</name>
</gene>
<keyword evidence="1" id="KW-0812">Transmembrane</keyword>
<accession>A0ABT1GYW4</accession>
<feature type="transmembrane region" description="Helical" evidence="1">
    <location>
        <begin position="92"/>
        <end position="113"/>
    </location>
</feature>
<name>A0ABT1GYW4_9NOCA</name>
<protein>
    <recommendedName>
        <fullName evidence="2">DUF2231 domain-containing protein</fullName>
    </recommendedName>
</protein>
<evidence type="ECO:0000313" key="4">
    <source>
        <dbReference type="Proteomes" id="UP001205740"/>
    </source>
</evidence>
<dbReference type="Pfam" id="PF09990">
    <property type="entry name" value="DUF2231"/>
    <property type="match status" value="1"/>
</dbReference>
<dbReference type="EMBL" id="JAMTCG010000002">
    <property type="protein sequence ID" value="MCP2160184.1"/>
    <property type="molecule type" value="Genomic_DNA"/>
</dbReference>
<organism evidence="3 4">
    <name type="scientific">Williamsia serinedens</name>
    <dbReference type="NCBI Taxonomy" id="391736"/>
    <lineage>
        <taxon>Bacteria</taxon>
        <taxon>Bacillati</taxon>
        <taxon>Actinomycetota</taxon>
        <taxon>Actinomycetes</taxon>
        <taxon>Mycobacteriales</taxon>
        <taxon>Nocardiaceae</taxon>
        <taxon>Williamsia</taxon>
    </lineage>
</organism>
<sequence>MLSAPTIGAVDTIGGIPAHPLFVHLTVVAIPLAALLGIVAVLWPAARRRIGVIAPIVGLVAVVMTPLTTSAGESLEKSRMPLNPDLADHVELGDQMIIWVAPLFVFVVLFWALNTPAVMSRVPVTLPTRAVTLSTWVFGLAVVVFGIGAIVMVYLVGDSGARSVWLD</sequence>
<feature type="transmembrane region" description="Helical" evidence="1">
    <location>
        <begin position="21"/>
        <end position="43"/>
    </location>
</feature>
<keyword evidence="4" id="KW-1185">Reference proteome</keyword>